<dbReference type="RefSeq" id="WP_254572075.1">
    <property type="nucleotide sequence ID" value="NZ_CP098502.1"/>
</dbReference>
<name>A0ABY5DXV1_9ACTN</name>
<dbReference type="SUPFAM" id="SSF53850">
    <property type="entry name" value="Periplasmic binding protein-like II"/>
    <property type="match status" value="1"/>
</dbReference>
<accession>A0ABY5DXV1</accession>
<dbReference type="PANTHER" id="PTHR31528:SF3">
    <property type="entry name" value="THIAMINE BIOSYNTHESIS PROTEIN HI_0357-RELATED"/>
    <property type="match status" value="1"/>
</dbReference>
<dbReference type="PANTHER" id="PTHR31528">
    <property type="entry name" value="4-AMINO-5-HYDROXYMETHYL-2-METHYLPYRIMIDINE PHOSPHATE SYNTHASE THI11-RELATED"/>
    <property type="match status" value="1"/>
</dbReference>
<dbReference type="PROSITE" id="PS51257">
    <property type="entry name" value="PROKAR_LIPOPROTEIN"/>
    <property type="match status" value="1"/>
</dbReference>
<dbReference type="EMBL" id="CP098502">
    <property type="protein sequence ID" value="UTI65394.1"/>
    <property type="molecule type" value="Genomic_DNA"/>
</dbReference>
<keyword evidence="4" id="KW-1185">Reference proteome</keyword>
<dbReference type="Pfam" id="PF09084">
    <property type="entry name" value="NMT1"/>
    <property type="match status" value="1"/>
</dbReference>
<feature type="domain" description="SsuA/THI5-like" evidence="2">
    <location>
        <begin position="49"/>
        <end position="258"/>
    </location>
</feature>
<dbReference type="Proteomes" id="UP001056035">
    <property type="component" value="Chromosome"/>
</dbReference>
<organism evidence="3 4">
    <name type="scientific">Paraconexibacter antarcticus</name>
    <dbReference type="NCBI Taxonomy" id="2949664"/>
    <lineage>
        <taxon>Bacteria</taxon>
        <taxon>Bacillati</taxon>
        <taxon>Actinomycetota</taxon>
        <taxon>Thermoleophilia</taxon>
        <taxon>Solirubrobacterales</taxon>
        <taxon>Paraconexibacteraceae</taxon>
        <taxon>Paraconexibacter</taxon>
    </lineage>
</organism>
<proteinExistence type="predicted"/>
<evidence type="ECO:0000256" key="1">
    <source>
        <dbReference type="SAM" id="SignalP"/>
    </source>
</evidence>
<dbReference type="InterPro" id="IPR015168">
    <property type="entry name" value="SsuA/THI5"/>
</dbReference>
<evidence type="ECO:0000259" key="2">
    <source>
        <dbReference type="Pfam" id="PF09084"/>
    </source>
</evidence>
<protein>
    <submittedName>
        <fullName evidence="3">ABC transporter substrate-binding protein</fullName>
    </submittedName>
</protein>
<dbReference type="Gene3D" id="3.40.190.10">
    <property type="entry name" value="Periplasmic binding protein-like II"/>
    <property type="match status" value="2"/>
</dbReference>
<reference evidence="3 4" key="1">
    <citation type="submission" date="2022-06" db="EMBL/GenBank/DDBJ databases">
        <title>Paraconexibacter antarcticus.</title>
        <authorList>
            <person name="Kim C.S."/>
        </authorList>
    </citation>
    <scope>NUCLEOTIDE SEQUENCE [LARGE SCALE GENOMIC DNA]</scope>
    <source>
        <strain evidence="3 4">02-257</strain>
    </source>
</reference>
<dbReference type="PROSITE" id="PS51318">
    <property type="entry name" value="TAT"/>
    <property type="match status" value="1"/>
</dbReference>
<sequence>MWRPRSARSVVLLAAAALAAPLLGGCGGDSSPSAKARPAVRVALDFTPNAVHAPIFAAARDGADARHDIRLQVVRPGSQPDSLKALLSGRADIAVLDIQDLAIARGKGVPVAGIGALVERPLGALIAQPSVRRPRDLDGQRVGVSGLPSDGPFVKAIVQHDGGDFGSIHQVTIGFAAVSALLGKKVAAVPAFWNVEGIVLKQRGRTFREFRIDDYGAPRFPEVVLVTKTAYLQAHRDRVEAALGAIRDGAKDVRAHPGPAIREIAKESGGAGLALTRAQFAALRPIVDPQLTLHRPILEAWAAWLAKVGQVRQAPDIGADFVFGL</sequence>
<feature type="chain" id="PRO_5046604222" evidence="1">
    <location>
        <begin position="20"/>
        <end position="325"/>
    </location>
</feature>
<dbReference type="InterPro" id="IPR006311">
    <property type="entry name" value="TAT_signal"/>
</dbReference>
<feature type="signal peptide" evidence="1">
    <location>
        <begin position="1"/>
        <end position="19"/>
    </location>
</feature>
<evidence type="ECO:0000313" key="4">
    <source>
        <dbReference type="Proteomes" id="UP001056035"/>
    </source>
</evidence>
<evidence type="ECO:0000313" key="3">
    <source>
        <dbReference type="EMBL" id="UTI65394.1"/>
    </source>
</evidence>
<dbReference type="InterPro" id="IPR027939">
    <property type="entry name" value="NMT1/THI5"/>
</dbReference>
<gene>
    <name evidence="3" type="ORF">NBH00_04075</name>
</gene>
<keyword evidence="1" id="KW-0732">Signal</keyword>